<dbReference type="SMART" id="SM00220">
    <property type="entry name" value="S_TKc"/>
    <property type="match status" value="1"/>
</dbReference>
<dbReference type="PANTHER" id="PTHR24359:SF1">
    <property type="entry name" value="INHIBITOR OF NUCLEAR FACTOR KAPPA-B KINASE EPSILON SUBUNIT HOMOLOG 1-RELATED"/>
    <property type="match status" value="1"/>
</dbReference>
<name>A0ABQ5K9H1_9EUKA</name>
<feature type="coiled-coil region" evidence="1">
    <location>
        <begin position="4"/>
        <end position="31"/>
    </location>
</feature>
<dbReference type="InterPro" id="IPR000719">
    <property type="entry name" value="Prot_kinase_dom"/>
</dbReference>
<dbReference type="Pfam" id="PF00069">
    <property type="entry name" value="Pkinase"/>
    <property type="match status" value="1"/>
</dbReference>
<organism evidence="3 4">
    <name type="scientific">Aduncisulcus paluster</name>
    <dbReference type="NCBI Taxonomy" id="2918883"/>
    <lineage>
        <taxon>Eukaryota</taxon>
        <taxon>Metamonada</taxon>
        <taxon>Carpediemonas-like organisms</taxon>
        <taxon>Aduncisulcus</taxon>
    </lineage>
</organism>
<dbReference type="PROSITE" id="PS00108">
    <property type="entry name" value="PROTEIN_KINASE_ST"/>
    <property type="match status" value="1"/>
</dbReference>
<dbReference type="EMBL" id="BQXS01000067">
    <property type="protein sequence ID" value="GKT27830.1"/>
    <property type="molecule type" value="Genomic_DNA"/>
</dbReference>
<evidence type="ECO:0000313" key="4">
    <source>
        <dbReference type="Proteomes" id="UP001057375"/>
    </source>
</evidence>
<dbReference type="SUPFAM" id="SSF56112">
    <property type="entry name" value="Protein kinase-like (PK-like)"/>
    <property type="match status" value="1"/>
</dbReference>
<evidence type="ECO:0000256" key="1">
    <source>
        <dbReference type="SAM" id="Coils"/>
    </source>
</evidence>
<dbReference type="InterPro" id="IPR011009">
    <property type="entry name" value="Kinase-like_dom_sf"/>
</dbReference>
<accession>A0ABQ5K9H1</accession>
<gene>
    <name evidence="3" type="ORF">ADUPG1_000216</name>
</gene>
<evidence type="ECO:0000259" key="2">
    <source>
        <dbReference type="PROSITE" id="PS50011"/>
    </source>
</evidence>
<feature type="non-terminal residue" evidence="3">
    <location>
        <position position="1"/>
    </location>
</feature>
<sequence length="426" mass="48878">GKEMDELKRMLKKSKLKIQENEEDLKMEKARLESFSLGSNAFPCLVDSFDSRNNKHGGKEEKSEISAEKMDEMSIKRRIKKFEKVQKKYEENIDLIRREMNYRFFRCVTLQHHANILSKVGFKVPDLLNMSMDKVIGSESPTLPFLFQTGVALGMFRDIKEMRTTMCDSSSSVQSRFKNEGNVFSAYWGESSTKVVLKYFDLPSVSSLSSSSSFRTLLRSALSARACGECKYIVPLFCAFRDDHVHDSSKKNGAYLVFPFYPQGDMIKWLHSSATPTLSQIYNVLRCVLSALSFLHNKGIVHCDLKPQNVLIDKEMALLCDFEGAVDCSERTYRLFSRTMRIITKDYTAPELLDVIDARVEHPHPRPSSDMYSFGVLVMKVFEILQGIPMPEDLKYISSICTKKDPEHRLTASEVLKRLKSHERKV</sequence>
<comment type="caution">
    <text evidence="3">The sequence shown here is derived from an EMBL/GenBank/DDBJ whole genome shotgun (WGS) entry which is preliminary data.</text>
</comment>
<dbReference type="Gene3D" id="1.10.510.10">
    <property type="entry name" value="Transferase(Phosphotransferase) domain 1"/>
    <property type="match status" value="1"/>
</dbReference>
<evidence type="ECO:0000313" key="3">
    <source>
        <dbReference type="EMBL" id="GKT27830.1"/>
    </source>
</evidence>
<feature type="domain" description="Protein kinase" evidence="2">
    <location>
        <begin position="145"/>
        <end position="426"/>
    </location>
</feature>
<keyword evidence="1" id="KW-0175">Coiled coil</keyword>
<proteinExistence type="predicted"/>
<dbReference type="CDD" id="cd00180">
    <property type="entry name" value="PKc"/>
    <property type="match status" value="1"/>
</dbReference>
<reference evidence="3" key="1">
    <citation type="submission" date="2022-03" db="EMBL/GenBank/DDBJ databases">
        <title>Draft genome sequence of Aduncisulcus paluster, a free-living microaerophilic Fornicata.</title>
        <authorList>
            <person name="Yuyama I."/>
            <person name="Kume K."/>
            <person name="Tamura T."/>
            <person name="Inagaki Y."/>
            <person name="Hashimoto T."/>
        </authorList>
    </citation>
    <scope>NUCLEOTIDE SEQUENCE</scope>
    <source>
        <strain evidence="3">NY0171</strain>
    </source>
</reference>
<protein>
    <recommendedName>
        <fullName evidence="2">Protein kinase domain-containing protein</fullName>
    </recommendedName>
</protein>
<dbReference type="Proteomes" id="UP001057375">
    <property type="component" value="Unassembled WGS sequence"/>
</dbReference>
<dbReference type="InterPro" id="IPR008271">
    <property type="entry name" value="Ser/Thr_kinase_AS"/>
</dbReference>
<dbReference type="PROSITE" id="PS50011">
    <property type="entry name" value="PROTEIN_KINASE_DOM"/>
    <property type="match status" value="1"/>
</dbReference>
<keyword evidence="4" id="KW-1185">Reference proteome</keyword>
<dbReference type="PANTHER" id="PTHR24359">
    <property type="entry name" value="SERINE/THREONINE-PROTEIN KINASE SBK1"/>
    <property type="match status" value="1"/>
</dbReference>